<dbReference type="EMBL" id="GEDG01036579">
    <property type="protein sequence ID" value="JAP08626.1"/>
    <property type="molecule type" value="Transcribed_RNA"/>
</dbReference>
<proteinExistence type="predicted"/>
<organism evidence="1">
    <name type="scientific">Solanum chacoense</name>
    <name type="common">Chaco potato</name>
    <dbReference type="NCBI Taxonomy" id="4108"/>
    <lineage>
        <taxon>Eukaryota</taxon>
        <taxon>Viridiplantae</taxon>
        <taxon>Streptophyta</taxon>
        <taxon>Embryophyta</taxon>
        <taxon>Tracheophyta</taxon>
        <taxon>Spermatophyta</taxon>
        <taxon>Magnoliopsida</taxon>
        <taxon>eudicotyledons</taxon>
        <taxon>Gunneridae</taxon>
        <taxon>Pentapetalae</taxon>
        <taxon>asterids</taxon>
        <taxon>lamiids</taxon>
        <taxon>Solanales</taxon>
        <taxon>Solanaceae</taxon>
        <taxon>Solanoideae</taxon>
        <taxon>Solaneae</taxon>
        <taxon>Solanum</taxon>
    </lineage>
</organism>
<protein>
    <submittedName>
        <fullName evidence="1">Putative ovule protein</fullName>
    </submittedName>
</protein>
<dbReference type="AlphaFoldDB" id="A0A0V0GK52"/>
<accession>A0A0V0GK52</accession>
<name>A0A0V0GK52_SOLCH</name>
<evidence type="ECO:0000313" key="1">
    <source>
        <dbReference type="EMBL" id="JAP08626.1"/>
    </source>
</evidence>
<reference evidence="1" key="1">
    <citation type="submission" date="2015-12" db="EMBL/GenBank/DDBJ databases">
        <title>Gene expression during late stages of embryo sac development: a critical building block for successful pollen-pistil interactions.</title>
        <authorList>
            <person name="Liu Y."/>
            <person name="Joly V."/>
            <person name="Sabar M."/>
            <person name="Matton D.P."/>
        </authorList>
    </citation>
    <scope>NUCLEOTIDE SEQUENCE</scope>
</reference>
<sequence>MVGNIYFTAGEKSFEVVDISDDHSRWFLWTERSRRFTSRIKIDANNLIWVCEAMKQASRGIGVSVGDGGGKLRHTSTESYRISTCMVVLSGSKQCLVIGNLQ</sequence>